<evidence type="ECO:0000256" key="1">
    <source>
        <dbReference type="ARBA" id="ARBA00005801"/>
    </source>
</evidence>
<gene>
    <name evidence="4" type="ORF">PUT78_21885</name>
</gene>
<dbReference type="EMBL" id="JAQZSM010000050">
    <property type="protein sequence ID" value="MDD7973716.1"/>
    <property type="molecule type" value="Genomic_DNA"/>
</dbReference>
<reference evidence="4" key="1">
    <citation type="submission" date="2023-02" db="EMBL/GenBank/DDBJ databases">
        <title>Description of Roseinatronobacter alkalisoli sp. nov., an alkaliphilic bacerium isolated from soda soil.</title>
        <authorList>
            <person name="Wei W."/>
        </authorList>
    </citation>
    <scope>NUCLEOTIDE SEQUENCE</scope>
    <source>
        <strain evidence="4">HJB301</strain>
    </source>
</reference>
<accession>A0ABT5TFD6</accession>
<organism evidence="4 5">
    <name type="scientific">Roseinatronobacter alkalisoli</name>
    <dbReference type="NCBI Taxonomy" id="3028235"/>
    <lineage>
        <taxon>Bacteria</taxon>
        <taxon>Pseudomonadati</taxon>
        <taxon>Pseudomonadota</taxon>
        <taxon>Alphaproteobacteria</taxon>
        <taxon>Rhodobacterales</taxon>
        <taxon>Paracoccaceae</taxon>
        <taxon>Roseinatronobacter</taxon>
    </lineage>
</organism>
<feature type="transmembrane region" description="Helical" evidence="2">
    <location>
        <begin position="6"/>
        <end position="23"/>
    </location>
</feature>
<comment type="caution">
    <text evidence="4">The sequence shown here is derived from an EMBL/GenBank/DDBJ whole genome shotgun (WGS) entry which is preliminary data.</text>
</comment>
<feature type="transmembrane region" description="Helical" evidence="2">
    <location>
        <begin position="79"/>
        <end position="97"/>
    </location>
</feature>
<protein>
    <submittedName>
        <fullName evidence="4">A24 family peptidase</fullName>
    </submittedName>
</protein>
<feature type="transmembrane region" description="Helical" evidence="2">
    <location>
        <begin position="124"/>
        <end position="144"/>
    </location>
</feature>
<feature type="transmembrane region" description="Helical" evidence="2">
    <location>
        <begin position="150"/>
        <end position="168"/>
    </location>
</feature>
<sequence length="169" mass="17908">MTFDKTLHLVLGLYVVTAIVLLPEKAYDKIASVVLLPVFAALSVIDLRRHVIPDWASATVAVIGLGHGHLSGNLDGTTLIFAAGVLVVLWAGSEAYWRLRQREALGLGDVKLLAASSILLGQEAFWFGVMLACVGGIVAGLLSGSTRGSGIPFGPFIAYGVFLTFLIWS</sequence>
<name>A0ABT5TFD6_9RHOB</name>
<feature type="domain" description="Prepilin type IV endopeptidase peptidase" evidence="3">
    <location>
        <begin position="34"/>
        <end position="140"/>
    </location>
</feature>
<feature type="transmembrane region" description="Helical" evidence="2">
    <location>
        <begin position="30"/>
        <end position="47"/>
    </location>
</feature>
<proteinExistence type="inferred from homology"/>
<evidence type="ECO:0000313" key="4">
    <source>
        <dbReference type="EMBL" id="MDD7973716.1"/>
    </source>
</evidence>
<dbReference type="Proteomes" id="UP001431784">
    <property type="component" value="Unassembled WGS sequence"/>
</dbReference>
<dbReference type="InterPro" id="IPR000045">
    <property type="entry name" value="Prepilin_IV_endopep_pep"/>
</dbReference>
<dbReference type="RefSeq" id="WP_274354377.1">
    <property type="nucleotide sequence ID" value="NZ_JAQZSM010000050.1"/>
</dbReference>
<dbReference type="Gene3D" id="1.20.120.1220">
    <property type="match status" value="1"/>
</dbReference>
<dbReference type="PANTHER" id="PTHR30487">
    <property type="entry name" value="TYPE 4 PREPILIN-LIKE PROTEINS LEADER PEPTIDE-PROCESSING ENZYME"/>
    <property type="match status" value="1"/>
</dbReference>
<dbReference type="InterPro" id="IPR050882">
    <property type="entry name" value="Prepilin_peptidase/N-MTase"/>
</dbReference>
<keyword evidence="2" id="KW-1133">Transmembrane helix</keyword>
<keyword evidence="5" id="KW-1185">Reference proteome</keyword>
<evidence type="ECO:0000259" key="3">
    <source>
        <dbReference type="Pfam" id="PF01478"/>
    </source>
</evidence>
<comment type="similarity">
    <text evidence="1">Belongs to the peptidase A24 family.</text>
</comment>
<keyword evidence="2" id="KW-0812">Transmembrane</keyword>
<keyword evidence="2" id="KW-0472">Membrane</keyword>
<dbReference type="Pfam" id="PF01478">
    <property type="entry name" value="Peptidase_A24"/>
    <property type="match status" value="1"/>
</dbReference>
<dbReference type="PANTHER" id="PTHR30487:SF0">
    <property type="entry name" value="PREPILIN LEADER PEPTIDASE_N-METHYLTRANSFERASE-RELATED"/>
    <property type="match status" value="1"/>
</dbReference>
<evidence type="ECO:0000256" key="2">
    <source>
        <dbReference type="SAM" id="Phobius"/>
    </source>
</evidence>
<evidence type="ECO:0000313" key="5">
    <source>
        <dbReference type="Proteomes" id="UP001431784"/>
    </source>
</evidence>